<feature type="transmembrane region" description="Helical" evidence="1">
    <location>
        <begin position="148"/>
        <end position="167"/>
    </location>
</feature>
<feature type="transmembrane region" description="Helical" evidence="1">
    <location>
        <begin position="266"/>
        <end position="287"/>
    </location>
</feature>
<sequence>MIRIDGYRSSYAADLVFYGLGYRATVSNATRSWLNPPRPAEPVALIDPAARRAVLIEVVLVFTVTLGLSGMRSLLSLVDSLLRPEPLSEQRVAINVPQATADLIDLLKQLLSITQLVGWGALGVYLLWRGGMRLAEIGLDRRHPRRDLLWGLGLTALIGLPGLALYFVGWKLGFNLAVQPSTLDETWWRPVTLTMAAFGNSFAEEMLVVGYLLTRLRQLGVRENSALLLSAVLRGSYHLYQGFGGFIGNVVMGLVFGRIWQRTNRIWPLVVAHTMLDIFAFVGYALLRGRVSWLP</sequence>
<dbReference type="Pfam" id="PF02517">
    <property type="entry name" value="Rce1-like"/>
    <property type="match status" value="1"/>
</dbReference>
<evidence type="ECO:0000313" key="4">
    <source>
        <dbReference type="Proteomes" id="UP000243799"/>
    </source>
</evidence>
<keyword evidence="4" id="KW-1185">Reference proteome</keyword>
<dbReference type="Proteomes" id="UP000243799">
    <property type="component" value="Unassembled WGS sequence"/>
</dbReference>
<feature type="transmembrane region" description="Helical" evidence="1">
    <location>
        <begin position="54"/>
        <end position="75"/>
    </location>
</feature>
<name>A0A1I0W705_9PSEU</name>
<evidence type="ECO:0000259" key="2">
    <source>
        <dbReference type="Pfam" id="PF02517"/>
    </source>
</evidence>
<keyword evidence="1" id="KW-0812">Transmembrane</keyword>
<dbReference type="OrthoDB" id="4453618at2"/>
<keyword evidence="3" id="KW-0378">Hydrolase</keyword>
<dbReference type="STRING" id="490629.SAMN05216266_101741"/>
<keyword evidence="3" id="KW-0645">Protease</keyword>
<feature type="transmembrane region" description="Helical" evidence="1">
    <location>
        <begin position="239"/>
        <end position="260"/>
    </location>
</feature>
<feature type="transmembrane region" description="Helical" evidence="1">
    <location>
        <begin position="110"/>
        <end position="128"/>
    </location>
</feature>
<evidence type="ECO:0000313" key="3">
    <source>
        <dbReference type="EMBL" id="SFA83696.1"/>
    </source>
</evidence>
<evidence type="ECO:0000256" key="1">
    <source>
        <dbReference type="SAM" id="Phobius"/>
    </source>
</evidence>
<dbReference type="GO" id="GO:0004175">
    <property type="term" value="F:endopeptidase activity"/>
    <property type="evidence" value="ECO:0007669"/>
    <property type="project" value="UniProtKB-ARBA"/>
</dbReference>
<protein>
    <submittedName>
        <fullName evidence="3">CAAX protease self-immunity</fullName>
    </submittedName>
</protein>
<dbReference type="GO" id="GO:0080120">
    <property type="term" value="P:CAAX-box protein maturation"/>
    <property type="evidence" value="ECO:0007669"/>
    <property type="project" value="UniProtKB-ARBA"/>
</dbReference>
<proteinExistence type="predicted"/>
<reference evidence="4" key="1">
    <citation type="submission" date="2016-10" db="EMBL/GenBank/DDBJ databases">
        <authorList>
            <person name="Varghese N."/>
            <person name="Submissions S."/>
        </authorList>
    </citation>
    <scope>NUCLEOTIDE SEQUENCE [LARGE SCALE GENOMIC DNA]</scope>
    <source>
        <strain evidence="4">CGMCC 4.3568</strain>
    </source>
</reference>
<organism evidence="3 4">
    <name type="scientific">Amycolatopsis marina</name>
    <dbReference type="NCBI Taxonomy" id="490629"/>
    <lineage>
        <taxon>Bacteria</taxon>
        <taxon>Bacillati</taxon>
        <taxon>Actinomycetota</taxon>
        <taxon>Actinomycetes</taxon>
        <taxon>Pseudonocardiales</taxon>
        <taxon>Pseudonocardiaceae</taxon>
        <taxon>Amycolatopsis</taxon>
    </lineage>
</organism>
<keyword evidence="1" id="KW-0472">Membrane</keyword>
<dbReference type="EMBL" id="FOKG01000001">
    <property type="protein sequence ID" value="SFA83696.1"/>
    <property type="molecule type" value="Genomic_DNA"/>
</dbReference>
<dbReference type="InterPro" id="IPR003675">
    <property type="entry name" value="Rce1/LyrA-like_dom"/>
</dbReference>
<dbReference type="AlphaFoldDB" id="A0A1I0W705"/>
<feature type="domain" description="CAAX prenyl protease 2/Lysostaphin resistance protein A-like" evidence="2">
    <location>
        <begin position="187"/>
        <end position="278"/>
    </location>
</feature>
<accession>A0A1I0W705</accession>
<keyword evidence="1" id="KW-1133">Transmembrane helix</keyword>
<dbReference type="GO" id="GO:0006508">
    <property type="term" value="P:proteolysis"/>
    <property type="evidence" value="ECO:0007669"/>
    <property type="project" value="UniProtKB-KW"/>
</dbReference>
<gene>
    <name evidence="3" type="ORF">SAMN05216266_101741</name>
</gene>